<name>H6RIG4_9BACT</name>
<sequence length="39" mass="4775">MLFRLILFLKTVMFRISFFYLFFPLLLMFLGLKAQVSLR</sequence>
<accession>H6RIG4</accession>
<organism evidence="2">
    <name type="scientific">uncultured Flavobacteriia bacterium</name>
    <dbReference type="NCBI Taxonomy" id="212695"/>
    <lineage>
        <taxon>Bacteria</taxon>
        <taxon>Pseudomonadati</taxon>
        <taxon>Bacteroidota</taxon>
        <taxon>Flavobacteriia</taxon>
        <taxon>environmental samples</taxon>
    </lineage>
</organism>
<dbReference type="AlphaFoldDB" id="H6RIG4"/>
<reference evidence="2" key="1">
    <citation type="journal article" date="2012" name="Environ. Microbiol.">
        <title>Genomic content of uncultured Bacteroidetes from contrasting oceanic provinces in the North Atlantic Ocean.</title>
        <authorList>
            <person name="Gomez-Pereira P.R."/>
            <person name="Schuler M."/>
            <person name="Fuchs B.M."/>
            <person name="Bennke C."/>
            <person name="Teeling H."/>
            <person name="Waldmann J."/>
            <person name="Richter M."/>
            <person name="Barbe V."/>
            <person name="Bataille E."/>
            <person name="Glockner F.O."/>
            <person name="Amann R."/>
        </authorList>
    </citation>
    <scope>NUCLEOTIDE SEQUENCE</scope>
</reference>
<keyword evidence="1" id="KW-1133">Transmembrane helix</keyword>
<reference evidence="2" key="2">
    <citation type="submission" date="2012-02" db="EMBL/GenBank/DDBJ databases">
        <authorList>
            <person name="Genoscope - CEA"/>
        </authorList>
    </citation>
    <scope>NUCLEOTIDE SEQUENCE</scope>
</reference>
<dbReference type="EMBL" id="FO117620">
    <property type="protein sequence ID" value="CCG00910.1"/>
    <property type="molecule type" value="Genomic_DNA"/>
</dbReference>
<keyword evidence="1" id="KW-0812">Transmembrane</keyword>
<evidence type="ECO:0000313" key="2">
    <source>
        <dbReference type="EMBL" id="CCG00910.1"/>
    </source>
</evidence>
<proteinExistence type="predicted"/>
<protein>
    <submittedName>
        <fullName evidence="2">Uncharacterized protein</fullName>
    </submittedName>
</protein>
<gene>
    <name evidence="2" type="ORF">VIS_S3CLB100025</name>
</gene>
<feature type="transmembrane region" description="Helical" evidence="1">
    <location>
        <begin position="12"/>
        <end position="32"/>
    </location>
</feature>
<evidence type="ECO:0000256" key="1">
    <source>
        <dbReference type="SAM" id="Phobius"/>
    </source>
</evidence>
<keyword evidence="1" id="KW-0472">Membrane</keyword>